<keyword evidence="1" id="KW-1133">Transmembrane helix</keyword>
<name>A0A507EHV7_9FUNG</name>
<keyword evidence="4" id="KW-1185">Reference proteome</keyword>
<dbReference type="AlphaFoldDB" id="A0A507EHV7"/>
<proteinExistence type="predicted"/>
<keyword evidence="1" id="KW-0812">Transmembrane</keyword>
<dbReference type="EMBL" id="QEAQ01000001">
    <property type="protein sequence ID" value="TPX62975.1"/>
    <property type="molecule type" value="Genomic_DNA"/>
</dbReference>
<feature type="transmembrane region" description="Helical" evidence="1">
    <location>
        <begin position="42"/>
        <end position="60"/>
    </location>
</feature>
<dbReference type="Pfam" id="PF20584">
    <property type="entry name" value="DUF6787"/>
    <property type="match status" value="1"/>
</dbReference>
<evidence type="ECO:0000256" key="1">
    <source>
        <dbReference type="SAM" id="Phobius"/>
    </source>
</evidence>
<evidence type="ECO:0000313" key="3">
    <source>
        <dbReference type="EMBL" id="TPX62975.1"/>
    </source>
</evidence>
<gene>
    <name evidence="3" type="ORF">PhCBS80983_g00116</name>
</gene>
<comment type="caution">
    <text evidence="3">The sequence shown here is derived from an EMBL/GenBank/DDBJ whole genome shotgun (WGS) entry which is preliminary data.</text>
</comment>
<dbReference type="InterPro" id="IPR046714">
    <property type="entry name" value="DUF6787"/>
</dbReference>
<reference evidence="3 4" key="1">
    <citation type="journal article" date="2019" name="Sci. Rep.">
        <title>Comparative genomics of chytrid fungi reveal insights into the obligate biotrophic and pathogenic lifestyle of Synchytrium endobioticum.</title>
        <authorList>
            <person name="van de Vossenberg B.T.L.H."/>
            <person name="Warris S."/>
            <person name="Nguyen H.D.T."/>
            <person name="van Gent-Pelzer M.P.E."/>
            <person name="Joly D.L."/>
            <person name="van de Geest H.C."/>
            <person name="Bonants P.J.M."/>
            <person name="Smith D.S."/>
            <person name="Levesque C.A."/>
            <person name="van der Lee T.A.J."/>
        </authorList>
    </citation>
    <scope>NUCLEOTIDE SEQUENCE [LARGE SCALE GENOMIC DNA]</scope>
    <source>
        <strain evidence="3 4">CBS 809.83</strain>
    </source>
</reference>
<evidence type="ECO:0000313" key="4">
    <source>
        <dbReference type="Proteomes" id="UP000318582"/>
    </source>
</evidence>
<organism evidence="3 4">
    <name type="scientific">Powellomyces hirtus</name>
    <dbReference type="NCBI Taxonomy" id="109895"/>
    <lineage>
        <taxon>Eukaryota</taxon>
        <taxon>Fungi</taxon>
        <taxon>Fungi incertae sedis</taxon>
        <taxon>Chytridiomycota</taxon>
        <taxon>Chytridiomycota incertae sedis</taxon>
        <taxon>Chytridiomycetes</taxon>
        <taxon>Spizellomycetales</taxon>
        <taxon>Powellomycetaceae</taxon>
        <taxon>Powellomyces</taxon>
    </lineage>
</organism>
<accession>A0A507EHV7</accession>
<sequence length="130" mass="14304">MSLASKSQQASNASLKAASRILAVPPSPTVHPRFSQGWWKDWSVVFIVFAITGSTTVRVVKPLLSKLFGIEGTFLEGPWAYRLAYLATTLPLYSMVLIAVGTVFGRGPYFRAVAARMWGRFLPKTKAIKV</sequence>
<keyword evidence="1" id="KW-0472">Membrane</keyword>
<feature type="transmembrane region" description="Helical" evidence="1">
    <location>
        <begin position="80"/>
        <end position="104"/>
    </location>
</feature>
<protein>
    <recommendedName>
        <fullName evidence="2">DUF6787 domain-containing protein</fullName>
    </recommendedName>
</protein>
<dbReference type="Proteomes" id="UP000318582">
    <property type="component" value="Unassembled WGS sequence"/>
</dbReference>
<feature type="domain" description="DUF6787" evidence="2">
    <location>
        <begin position="44"/>
        <end position="121"/>
    </location>
</feature>
<evidence type="ECO:0000259" key="2">
    <source>
        <dbReference type="Pfam" id="PF20584"/>
    </source>
</evidence>